<keyword evidence="4" id="KW-0808">Transferase</keyword>
<keyword evidence="3" id="KW-0032">Aminotransferase</keyword>
<dbReference type="InterPro" id="IPR015424">
    <property type="entry name" value="PyrdxlP-dep_Trfase"/>
</dbReference>
<dbReference type="AlphaFoldDB" id="A0A2J6R201"/>
<evidence type="ECO:0000313" key="7">
    <source>
        <dbReference type="Proteomes" id="UP000235786"/>
    </source>
</evidence>
<dbReference type="GO" id="GO:0004069">
    <property type="term" value="F:L-aspartate:2-oxoglutarate aminotransferase activity"/>
    <property type="evidence" value="ECO:0007669"/>
    <property type="project" value="TreeGrafter"/>
</dbReference>
<dbReference type="InterPro" id="IPR000796">
    <property type="entry name" value="Asp_trans"/>
</dbReference>
<accession>A0A2J6R201</accession>
<dbReference type="GO" id="GO:0005829">
    <property type="term" value="C:cytosol"/>
    <property type="evidence" value="ECO:0007669"/>
    <property type="project" value="TreeGrafter"/>
</dbReference>
<reference evidence="6 7" key="1">
    <citation type="submission" date="2016-04" db="EMBL/GenBank/DDBJ databases">
        <title>A degradative enzymes factory behind the ericoid mycorrhizal symbiosis.</title>
        <authorList>
            <consortium name="DOE Joint Genome Institute"/>
            <person name="Martino E."/>
            <person name="Morin E."/>
            <person name="Grelet G."/>
            <person name="Kuo A."/>
            <person name="Kohler A."/>
            <person name="Daghino S."/>
            <person name="Barry K."/>
            <person name="Choi C."/>
            <person name="Cichocki N."/>
            <person name="Clum A."/>
            <person name="Copeland A."/>
            <person name="Hainaut M."/>
            <person name="Haridas S."/>
            <person name="Labutti K."/>
            <person name="Lindquist E."/>
            <person name="Lipzen A."/>
            <person name="Khouja H.-R."/>
            <person name="Murat C."/>
            <person name="Ohm R."/>
            <person name="Olson A."/>
            <person name="Spatafora J."/>
            <person name="Veneault-Fourrey C."/>
            <person name="Henrissat B."/>
            <person name="Grigoriev I."/>
            <person name="Martin F."/>
            <person name="Perotto S."/>
        </authorList>
    </citation>
    <scope>NUCLEOTIDE SEQUENCE [LARGE SCALE GENOMIC DNA]</scope>
    <source>
        <strain evidence="6 7">F</strain>
    </source>
</reference>
<evidence type="ECO:0008006" key="8">
    <source>
        <dbReference type="Google" id="ProtNLM"/>
    </source>
</evidence>
<comment type="cofactor">
    <cofactor evidence="1">
        <name>pyridoxal 5'-phosphate</name>
        <dbReference type="ChEBI" id="CHEBI:597326"/>
    </cofactor>
</comment>
<proteinExistence type="predicted"/>
<evidence type="ECO:0000256" key="2">
    <source>
        <dbReference type="ARBA" id="ARBA00011738"/>
    </source>
</evidence>
<dbReference type="SUPFAM" id="SSF53383">
    <property type="entry name" value="PLP-dependent transferases"/>
    <property type="match status" value="1"/>
</dbReference>
<gene>
    <name evidence="6" type="ORF">L207DRAFT_440004</name>
</gene>
<evidence type="ECO:0000256" key="5">
    <source>
        <dbReference type="ARBA" id="ARBA00022898"/>
    </source>
</evidence>
<organism evidence="6 7">
    <name type="scientific">Hyaloscypha variabilis (strain UAMH 11265 / GT02V1 / F)</name>
    <name type="common">Meliniomyces variabilis</name>
    <dbReference type="NCBI Taxonomy" id="1149755"/>
    <lineage>
        <taxon>Eukaryota</taxon>
        <taxon>Fungi</taxon>
        <taxon>Dikarya</taxon>
        <taxon>Ascomycota</taxon>
        <taxon>Pezizomycotina</taxon>
        <taxon>Leotiomycetes</taxon>
        <taxon>Helotiales</taxon>
        <taxon>Hyaloscyphaceae</taxon>
        <taxon>Hyaloscypha</taxon>
        <taxon>Hyaloscypha variabilis</taxon>
    </lineage>
</organism>
<dbReference type="STRING" id="1149755.A0A2J6R201"/>
<dbReference type="OrthoDB" id="550424at2759"/>
<dbReference type="Proteomes" id="UP000235786">
    <property type="component" value="Unassembled WGS sequence"/>
</dbReference>
<evidence type="ECO:0000256" key="1">
    <source>
        <dbReference type="ARBA" id="ARBA00001933"/>
    </source>
</evidence>
<dbReference type="PANTHER" id="PTHR11879">
    <property type="entry name" value="ASPARTATE AMINOTRANSFERASE"/>
    <property type="match status" value="1"/>
</dbReference>
<keyword evidence="5" id="KW-0663">Pyridoxal phosphate</keyword>
<dbReference type="InterPro" id="IPR015422">
    <property type="entry name" value="PyrdxlP-dep_Trfase_small"/>
</dbReference>
<protein>
    <recommendedName>
        <fullName evidence="8">Aspartate transaminase</fullName>
    </recommendedName>
</protein>
<name>A0A2J6R201_HYAVF</name>
<dbReference type="Gene3D" id="3.90.1150.10">
    <property type="entry name" value="Aspartate Aminotransferase, domain 1"/>
    <property type="match status" value="1"/>
</dbReference>
<sequence>LIGVRKALFDQLVSLGTPGNWDYIVVQVGMFSYTELTEPQVASIQNNHHIYMLKSGRISIAGCKVPCLILPLGSIY</sequence>
<comment type="subunit">
    <text evidence="2">Homodimer.</text>
</comment>
<evidence type="ECO:0000256" key="4">
    <source>
        <dbReference type="ARBA" id="ARBA00022679"/>
    </source>
</evidence>
<dbReference type="PANTHER" id="PTHR11879:SF20">
    <property type="entry name" value="ASPARTATE AMINOTRANSFERASE"/>
    <property type="match status" value="1"/>
</dbReference>
<keyword evidence="7" id="KW-1185">Reference proteome</keyword>
<dbReference type="EMBL" id="KZ613958">
    <property type="protein sequence ID" value="PMD32534.1"/>
    <property type="molecule type" value="Genomic_DNA"/>
</dbReference>
<evidence type="ECO:0000256" key="3">
    <source>
        <dbReference type="ARBA" id="ARBA00022576"/>
    </source>
</evidence>
<dbReference type="GO" id="GO:0006532">
    <property type="term" value="P:aspartate biosynthetic process"/>
    <property type="evidence" value="ECO:0007669"/>
    <property type="project" value="TreeGrafter"/>
</dbReference>
<evidence type="ECO:0000313" key="6">
    <source>
        <dbReference type="EMBL" id="PMD32534.1"/>
    </source>
</evidence>
<feature type="non-terminal residue" evidence="6">
    <location>
        <position position="1"/>
    </location>
</feature>